<dbReference type="Proteomes" id="UP000177701">
    <property type="component" value="Unassembled WGS sequence"/>
</dbReference>
<dbReference type="InterPro" id="IPR019238">
    <property type="entry name" value="AbiEi_2"/>
</dbReference>
<evidence type="ECO:0000313" key="1">
    <source>
        <dbReference type="EMBL" id="OGD14447.1"/>
    </source>
</evidence>
<dbReference type="STRING" id="1797291.A2V47_08710"/>
<organism evidence="1 2">
    <name type="scientific">Candidatus Sediminicultor quintus</name>
    <dbReference type="NCBI Taxonomy" id="1797291"/>
    <lineage>
        <taxon>Bacteria</taxon>
        <taxon>Pseudomonadati</taxon>
        <taxon>Atribacterota</taxon>
        <taxon>Candidatus Phoenicimicrobiia</taxon>
        <taxon>Candidatus Pheonicimicrobiales</taxon>
        <taxon>Candidatus Phoenicimicrobiaceae</taxon>
        <taxon>Candidatus Sediminicultor</taxon>
    </lineage>
</organism>
<reference evidence="1 2" key="1">
    <citation type="journal article" date="2016" name="Nat. Commun.">
        <title>Thousands of microbial genomes shed light on interconnected biogeochemical processes in an aquifer system.</title>
        <authorList>
            <person name="Anantharaman K."/>
            <person name="Brown C.T."/>
            <person name="Hug L.A."/>
            <person name="Sharon I."/>
            <person name="Castelle C.J."/>
            <person name="Probst A.J."/>
            <person name="Thomas B.C."/>
            <person name="Singh A."/>
            <person name="Wilkins M.J."/>
            <person name="Karaoz U."/>
            <person name="Brodie E.L."/>
            <person name="Williams K.H."/>
            <person name="Hubbard S.S."/>
            <person name="Banfield J.F."/>
        </authorList>
    </citation>
    <scope>NUCLEOTIDE SEQUENCE [LARGE SCALE GENOMIC DNA]</scope>
</reference>
<proteinExistence type="predicted"/>
<gene>
    <name evidence="1" type="ORF">A2V47_08710</name>
</gene>
<accession>A0A1F5A9A9</accession>
<dbReference type="Pfam" id="PF09952">
    <property type="entry name" value="AbiEi_2"/>
    <property type="match status" value="1"/>
</dbReference>
<protein>
    <submittedName>
        <fullName evidence="1">Uncharacterized protein</fullName>
    </submittedName>
</protein>
<comment type="caution">
    <text evidence="1">The sequence shown here is derived from an EMBL/GenBank/DDBJ whole genome shotgun (WGS) entry which is preliminary data.</text>
</comment>
<sequence>MGKNDRMKNIFADKASLVLRKMLQNPERKWVVRDFTGHEGISLGMSQEVLKAMEKKGYIERVKKGPNSYTILANKKKLISNWLEEYSFDQNIMDTYYSANKNILNKFRKVLKENQYALTLHTGANLITSFVRTEEIFIYMNLKDWKKDILDIRQKLDLKELVRGGNIHLIHPFYKNSVFFNTQKIKGYTIVSNLQLYLDLYHFQPRGREQAEYLISLI</sequence>
<dbReference type="EMBL" id="MEYH01000084">
    <property type="protein sequence ID" value="OGD14447.1"/>
    <property type="molecule type" value="Genomic_DNA"/>
</dbReference>
<name>A0A1F5A9A9_9BACT</name>
<dbReference type="AlphaFoldDB" id="A0A1F5A9A9"/>
<evidence type="ECO:0000313" key="2">
    <source>
        <dbReference type="Proteomes" id="UP000177701"/>
    </source>
</evidence>